<keyword evidence="4" id="KW-1185">Reference proteome</keyword>
<dbReference type="EMBL" id="JBGBZA010000002">
    <property type="protein sequence ID" value="MEY9314781.1"/>
    <property type="molecule type" value="Genomic_DNA"/>
</dbReference>
<gene>
    <name evidence="2" type="ORF">ABIF29_001580</name>
    <name evidence="1" type="ORF">JOH49_009408</name>
</gene>
<proteinExistence type="predicted"/>
<comment type="caution">
    <text evidence="1">The sequence shown here is derived from an EMBL/GenBank/DDBJ whole genome shotgun (WGS) entry which is preliminary data.</text>
</comment>
<dbReference type="Proteomes" id="UP001565471">
    <property type="component" value="Unassembled WGS sequence"/>
</dbReference>
<evidence type="ECO:0000313" key="4">
    <source>
        <dbReference type="Proteomes" id="UP001565471"/>
    </source>
</evidence>
<accession>A0A4Q4K940</accession>
<dbReference type="EMBL" id="JAFICZ010000001">
    <property type="protein sequence ID" value="MBP1299655.1"/>
    <property type="molecule type" value="Genomic_DNA"/>
</dbReference>
<reference evidence="2 4" key="2">
    <citation type="submission" date="2024-07" db="EMBL/GenBank/DDBJ databases">
        <title>Genomic Encyclopedia of Type Strains, Phase V (KMG-V): Genome sequencing to study the core and pangenomes of soil and plant-associated prokaryotes.</title>
        <authorList>
            <person name="Whitman W."/>
        </authorList>
    </citation>
    <scope>NUCLEOTIDE SEQUENCE [LARGE SCALE GENOMIC DNA]</scope>
    <source>
        <strain evidence="2 4">USDA 415</strain>
    </source>
</reference>
<protein>
    <submittedName>
        <fullName evidence="1">Uncharacterized protein</fullName>
    </submittedName>
</protein>
<sequence length="72" mass="8380">MLTAMNPKSKLYEPNHWRGRAEATRKKAEALAYGKLRDRLLKIAIEYDKLALRAQDWQASQNENDALSDYEL</sequence>
<name>A0A4Q4K940_BRAEL</name>
<dbReference type="GeneID" id="92956782"/>
<evidence type="ECO:0000313" key="2">
    <source>
        <dbReference type="EMBL" id="MEY9314781.1"/>
    </source>
</evidence>
<organism evidence="1 3">
    <name type="scientific">Bradyrhizobium elkanii</name>
    <dbReference type="NCBI Taxonomy" id="29448"/>
    <lineage>
        <taxon>Bacteria</taxon>
        <taxon>Pseudomonadati</taxon>
        <taxon>Pseudomonadota</taxon>
        <taxon>Alphaproteobacteria</taxon>
        <taxon>Hyphomicrobiales</taxon>
        <taxon>Nitrobacteraceae</taxon>
        <taxon>Bradyrhizobium</taxon>
    </lineage>
</organism>
<evidence type="ECO:0000313" key="3">
    <source>
        <dbReference type="Proteomes" id="UP000673383"/>
    </source>
</evidence>
<dbReference type="AlphaFoldDB" id="A0A4Q4K940"/>
<evidence type="ECO:0000313" key="1">
    <source>
        <dbReference type="EMBL" id="MBP1299655.1"/>
    </source>
</evidence>
<dbReference type="RefSeq" id="WP_016842006.1">
    <property type="nucleotide sequence ID" value="NZ_BJNL01000093.1"/>
</dbReference>
<dbReference type="Proteomes" id="UP000673383">
    <property type="component" value="Unassembled WGS sequence"/>
</dbReference>
<reference evidence="1" key="1">
    <citation type="submission" date="2021-02" db="EMBL/GenBank/DDBJ databases">
        <title>Genomic Encyclopedia of Type Strains, Phase IV (KMG-V): Genome sequencing to study the core and pangenomes of soil and plant-associated prokaryotes.</title>
        <authorList>
            <person name="Whitman W."/>
        </authorList>
    </citation>
    <scope>NUCLEOTIDE SEQUENCE</scope>
    <source>
        <strain evidence="1">USDA 406</strain>
    </source>
</reference>